<evidence type="ECO:0000259" key="4">
    <source>
        <dbReference type="Pfam" id="PF25954"/>
    </source>
</evidence>
<dbReference type="InterPro" id="IPR006143">
    <property type="entry name" value="RND_pump_MFP"/>
</dbReference>
<keyword evidence="2" id="KW-0175">Coiled coil</keyword>
<feature type="coiled-coil region" evidence="2">
    <location>
        <begin position="126"/>
        <end position="167"/>
    </location>
</feature>
<evidence type="ECO:0000313" key="5">
    <source>
        <dbReference type="EMBL" id="MEX5726769.1"/>
    </source>
</evidence>
<dbReference type="PANTHER" id="PTHR30469">
    <property type="entry name" value="MULTIDRUG RESISTANCE PROTEIN MDTA"/>
    <property type="match status" value="1"/>
</dbReference>
<dbReference type="SUPFAM" id="SSF111369">
    <property type="entry name" value="HlyD-like secretion proteins"/>
    <property type="match status" value="1"/>
</dbReference>
<evidence type="ECO:0000313" key="6">
    <source>
        <dbReference type="Proteomes" id="UP001560019"/>
    </source>
</evidence>
<dbReference type="Gene3D" id="1.10.287.470">
    <property type="entry name" value="Helix hairpin bin"/>
    <property type="match status" value="1"/>
</dbReference>
<evidence type="ECO:0000256" key="2">
    <source>
        <dbReference type="SAM" id="Coils"/>
    </source>
</evidence>
<organism evidence="5 6">
    <name type="scientific">Rhodovulum iodosum</name>
    <dbReference type="NCBI Taxonomy" id="68291"/>
    <lineage>
        <taxon>Bacteria</taxon>
        <taxon>Pseudomonadati</taxon>
        <taxon>Pseudomonadota</taxon>
        <taxon>Alphaproteobacteria</taxon>
        <taxon>Rhodobacterales</taxon>
        <taxon>Paracoccaceae</taxon>
        <taxon>Rhodovulum</taxon>
    </lineage>
</organism>
<dbReference type="InterPro" id="IPR058792">
    <property type="entry name" value="Beta-barrel_RND_2"/>
</dbReference>
<dbReference type="PANTHER" id="PTHR30469:SF29">
    <property type="entry name" value="BLR2860 PROTEIN"/>
    <property type="match status" value="1"/>
</dbReference>
<dbReference type="Pfam" id="PF25954">
    <property type="entry name" value="Beta-barrel_RND_2"/>
    <property type="match status" value="1"/>
</dbReference>
<feature type="region of interest" description="Disordered" evidence="3">
    <location>
        <begin position="31"/>
        <end position="51"/>
    </location>
</feature>
<proteinExistence type="inferred from homology"/>
<gene>
    <name evidence="5" type="ORF">Ga0609869_000122</name>
</gene>
<dbReference type="EMBL" id="JBEHHI010000001">
    <property type="protein sequence ID" value="MEX5726769.1"/>
    <property type="molecule type" value="Genomic_DNA"/>
</dbReference>
<sequence length="413" mass="43379">MRLISILTAILVSVTLYLMVMERERVRAFAGAEPPSADTSQGAQSAQAAQQAASEKPRIGVVAMKSQAQTVRGTVRVRGRTEAAREVDVRAETSGLVLSEPLRKGAEVAAGDTLCRLDPGTRASTLAQAEAAYDEAQTSLPQARAAVAQAEAQVHEAEINYNAAEKLSEKGYASETQLAAAASALSTARAGLVQAEAGLESAQTAIRTAESAVASSRKDIERLTIDAPFDGLLESDTAELGALLQQGSHCATVIQLDPIKLVGFIPETEVDKVQLGATAGARLATGREVSGKVTFLSRSADEATRTFRVEVAIENPDLAIRDGQTVEIVIAAPGRSAHLLPQSALTLNDDGHIGVRLVGDDGRAHFARIEVLRDTRDGIWVTGLPEAADVIVVGQEFVTDDVPVDAAYRGAGQ</sequence>
<dbReference type="RefSeq" id="WP_125404045.1">
    <property type="nucleotide sequence ID" value="NZ_JBEHHI010000001.1"/>
</dbReference>
<dbReference type="Gene3D" id="2.40.30.170">
    <property type="match status" value="1"/>
</dbReference>
<accession>A0ABV3XP03</accession>
<dbReference type="Gene3D" id="2.40.420.20">
    <property type="match status" value="1"/>
</dbReference>
<comment type="caution">
    <text evidence="5">The sequence shown here is derived from an EMBL/GenBank/DDBJ whole genome shotgun (WGS) entry which is preliminary data.</text>
</comment>
<feature type="compositionally biased region" description="Low complexity" evidence="3">
    <location>
        <begin position="36"/>
        <end position="51"/>
    </location>
</feature>
<name>A0ABV3XP03_9RHOB</name>
<keyword evidence="6" id="KW-1185">Reference proteome</keyword>
<evidence type="ECO:0000256" key="3">
    <source>
        <dbReference type="SAM" id="MobiDB-lite"/>
    </source>
</evidence>
<reference evidence="5 6" key="1">
    <citation type="submission" date="2024-06" db="EMBL/GenBank/DDBJ databases">
        <title>Genome of Rhodovulum iodosum, a marine photoferrotroph.</title>
        <authorList>
            <person name="Bianchini G."/>
            <person name="Nikeleit V."/>
            <person name="Kappler A."/>
            <person name="Bryce C."/>
            <person name="Sanchez-Baracaldo P."/>
        </authorList>
    </citation>
    <scope>NUCLEOTIDE SEQUENCE [LARGE SCALE GENOMIC DNA]</scope>
    <source>
        <strain evidence="5 6">UT/N1</strain>
    </source>
</reference>
<evidence type="ECO:0000256" key="1">
    <source>
        <dbReference type="ARBA" id="ARBA00009477"/>
    </source>
</evidence>
<protein>
    <submittedName>
        <fullName evidence="5">Multidrug efflux system membrane fusion protein</fullName>
    </submittedName>
</protein>
<dbReference type="NCBIfam" id="TIGR01730">
    <property type="entry name" value="RND_mfp"/>
    <property type="match status" value="1"/>
</dbReference>
<dbReference type="Gene3D" id="2.40.50.100">
    <property type="match status" value="1"/>
</dbReference>
<comment type="similarity">
    <text evidence="1">Belongs to the membrane fusion protein (MFP) (TC 8.A.1) family.</text>
</comment>
<feature type="domain" description="CusB-like beta-barrel" evidence="4">
    <location>
        <begin position="265"/>
        <end position="332"/>
    </location>
</feature>
<dbReference type="Proteomes" id="UP001560019">
    <property type="component" value="Unassembled WGS sequence"/>
</dbReference>